<feature type="transmembrane region" description="Helical" evidence="2">
    <location>
        <begin position="1477"/>
        <end position="1499"/>
    </location>
</feature>
<organism evidence="4 5">
    <name type="scientific">Tritrichomonas musculus</name>
    <dbReference type="NCBI Taxonomy" id="1915356"/>
    <lineage>
        <taxon>Eukaryota</taxon>
        <taxon>Metamonada</taxon>
        <taxon>Parabasalia</taxon>
        <taxon>Tritrichomonadida</taxon>
        <taxon>Tritrichomonadidae</taxon>
        <taxon>Tritrichomonas</taxon>
    </lineage>
</organism>
<comment type="caution">
    <text evidence="4">The sequence shown here is derived from an EMBL/GenBank/DDBJ whole genome shotgun (WGS) entry which is preliminary data.</text>
</comment>
<feature type="region of interest" description="Disordered" evidence="1">
    <location>
        <begin position="1325"/>
        <end position="1368"/>
    </location>
</feature>
<feature type="transmembrane region" description="Helical" evidence="2">
    <location>
        <begin position="1504"/>
        <end position="1523"/>
    </location>
</feature>
<feature type="transmembrane region" description="Helical" evidence="2">
    <location>
        <begin position="1710"/>
        <end position="1728"/>
    </location>
</feature>
<feature type="transmembrane region" description="Helical" evidence="2">
    <location>
        <begin position="125"/>
        <end position="146"/>
    </location>
</feature>
<feature type="transmembrane region" description="Helical" evidence="2">
    <location>
        <begin position="1082"/>
        <end position="1101"/>
    </location>
</feature>
<feature type="transmembrane region" description="Helical" evidence="2">
    <location>
        <begin position="939"/>
        <end position="956"/>
    </location>
</feature>
<feature type="transmembrane region" description="Helical" evidence="2">
    <location>
        <begin position="392"/>
        <end position="415"/>
    </location>
</feature>
<feature type="transmembrane region" description="Helical" evidence="2">
    <location>
        <begin position="1122"/>
        <end position="1145"/>
    </location>
</feature>
<feature type="transmembrane region" description="Helical" evidence="2">
    <location>
        <begin position="2133"/>
        <end position="2154"/>
    </location>
</feature>
<feature type="transmembrane region" description="Helical" evidence="2">
    <location>
        <begin position="999"/>
        <end position="1017"/>
    </location>
</feature>
<reference evidence="4 5" key="1">
    <citation type="submission" date="2024-04" db="EMBL/GenBank/DDBJ databases">
        <title>Tritrichomonas musculus Genome.</title>
        <authorList>
            <person name="Alves-Ferreira E."/>
            <person name="Grigg M."/>
            <person name="Lorenzi H."/>
            <person name="Galac M."/>
        </authorList>
    </citation>
    <scope>NUCLEOTIDE SEQUENCE [LARGE SCALE GENOMIC DNA]</scope>
    <source>
        <strain evidence="4 5">EAF2021</strain>
    </source>
</reference>
<feature type="transmembrane region" description="Helical" evidence="2">
    <location>
        <begin position="1838"/>
        <end position="1854"/>
    </location>
</feature>
<dbReference type="Pfam" id="PF12166">
    <property type="entry name" value="Piezo_cap"/>
    <property type="match status" value="1"/>
</dbReference>
<feature type="transmembrane region" description="Helical" evidence="2">
    <location>
        <begin position="557"/>
        <end position="574"/>
    </location>
</feature>
<feature type="domain" description="Piezo non-specific cation channel cap" evidence="3">
    <location>
        <begin position="1934"/>
        <end position="2213"/>
    </location>
</feature>
<feature type="transmembrane region" description="Helical" evidence="2">
    <location>
        <begin position="524"/>
        <end position="545"/>
    </location>
</feature>
<feature type="transmembrane region" description="Helical" evidence="2">
    <location>
        <begin position="799"/>
        <end position="815"/>
    </location>
</feature>
<dbReference type="InterPro" id="IPR027272">
    <property type="entry name" value="Piezo"/>
</dbReference>
<feature type="transmembrane region" description="Helical" evidence="2">
    <location>
        <begin position="1875"/>
        <end position="1896"/>
    </location>
</feature>
<evidence type="ECO:0000256" key="2">
    <source>
        <dbReference type="SAM" id="Phobius"/>
    </source>
</evidence>
<feature type="transmembrane region" description="Helical" evidence="2">
    <location>
        <begin position="339"/>
        <end position="362"/>
    </location>
</feature>
<feature type="transmembrane region" description="Helical" evidence="2">
    <location>
        <begin position="1174"/>
        <end position="1191"/>
    </location>
</feature>
<name>A0ABR2K742_9EUKA</name>
<dbReference type="PANTHER" id="PTHR13167:SF25">
    <property type="entry name" value="PIEZO-TYPE MECHANOSENSITIVE ION CHANNEL COMPONENT"/>
    <property type="match status" value="1"/>
</dbReference>
<feature type="transmembrane region" description="Helical" evidence="2">
    <location>
        <begin position="214"/>
        <end position="231"/>
    </location>
</feature>
<feature type="transmembrane region" description="Helical" evidence="2">
    <location>
        <begin position="174"/>
        <end position="193"/>
    </location>
</feature>
<feature type="transmembrane region" description="Helical" evidence="2">
    <location>
        <begin position="640"/>
        <end position="663"/>
    </location>
</feature>
<evidence type="ECO:0000259" key="3">
    <source>
        <dbReference type="Pfam" id="PF12166"/>
    </source>
</evidence>
<evidence type="ECO:0000313" key="5">
    <source>
        <dbReference type="Proteomes" id="UP001470230"/>
    </source>
</evidence>
<keyword evidence="5" id="KW-1185">Reference proteome</keyword>
<feature type="transmembrane region" description="Helical" evidence="2">
    <location>
        <begin position="885"/>
        <end position="906"/>
    </location>
</feature>
<dbReference type="EMBL" id="JAPFFF010000007">
    <property type="protein sequence ID" value="KAK8886611.1"/>
    <property type="molecule type" value="Genomic_DNA"/>
</dbReference>
<dbReference type="Proteomes" id="UP001470230">
    <property type="component" value="Unassembled WGS sequence"/>
</dbReference>
<gene>
    <name evidence="4" type="ORF">M9Y10_042075</name>
</gene>
<feature type="compositionally biased region" description="Acidic residues" evidence="1">
    <location>
        <begin position="1343"/>
        <end position="1362"/>
    </location>
</feature>
<feature type="transmembrane region" description="Helical" evidence="2">
    <location>
        <begin position="1670"/>
        <end position="1690"/>
    </location>
</feature>
<feature type="transmembrane region" description="Helical" evidence="2">
    <location>
        <begin position="442"/>
        <end position="463"/>
    </location>
</feature>
<feature type="transmembrane region" description="Helical" evidence="2">
    <location>
        <begin position="70"/>
        <end position="89"/>
    </location>
</feature>
<feature type="transmembrane region" description="Helical" evidence="2">
    <location>
        <begin position="368"/>
        <end position="385"/>
    </location>
</feature>
<feature type="transmembrane region" description="Helical" evidence="2">
    <location>
        <begin position="95"/>
        <end position="113"/>
    </location>
</feature>
<dbReference type="PANTHER" id="PTHR13167">
    <property type="entry name" value="PIEZO-TYPE MECHANOSENSITIVE ION CHANNEL COMPONENT"/>
    <property type="match status" value="1"/>
</dbReference>
<dbReference type="InterPro" id="IPR031334">
    <property type="entry name" value="Piezo_cap_dom"/>
</dbReference>
<feature type="transmembrane region" description="Helical" evidence="2">
    <location>
        <begin position="1029"/>
        <end position="1047"/>
    </location>
</feature>
<feature type="transmembrane region" description="Helical" evidence="2">
    <location>
        <begin position="1771"/>
        <end position="1789"/>
    </location>
</feature>
<feature type="transmembrane region" description="Helical" evidence="2">
    <location>
        <begin position="237"/>
        <end position="257"/>
    </location>
</feature>
<sequence>MNDESSFYKRRPPLPPNSHLLHSIRRKSTLQTAPLRNYSSGIRISTFDEHFSDKVEDAANNRKYTVNHHINPFFLAFILDSVIPLLLIISSISCTSVMGMIFILILCIHILICNNLKKSFSMLKICLLINLLCHIVVFVFSIFVFASPHNKVLQSKTIKILGLNFDNEIISTPILPFISSIIAIICQIISLLLTPFTSFTEFVALRGKVFKSTSFLFIIDFLWEICNIFNASSNLSFFTLPLILYLSLSVISISLTGINGMPIIVIKIIMSYSILYSLFEAYMLSYLGDLFDFKAMIRYNYIAPKNSKAANYVFAVLFSYASVQNLSAPGHSLSVSKKLPTIFIIFSNIFLLVEFFLCFLFSLFYPNYLSILWMIISICASFVGMKTVKKFFFPLLVITFTFTFVPIILTTFGIFRRPIDDGMDYYIEFLELFGLFRYINDFKFSICGFFMMCFFGILGRISLAKVRKKKNRQKSKFVRKNNENNESSRSLHKLSPELLPNVELTDSEDNENVSISIENKETRLHLILTALNWFFKYIFVFVIFIVGVTGSYFKNRFAFIVFGCILLCIILLSCYTRPAFIFIKILTCLFFVVTSYFKITINQNCREDIDECLAYGHFGSYSRMLNTGLVAPPNMTLPHFLWPLIIVFIFCTLLMMFDNFLYYEYKDENKENMFNIDEDKGCFNKKKKKKKGPLFPRAVPGRFYNYAHFLIGVFHLVHLFAYTTNIFSILFLLVGISVLTCLYFNKKSLMAAGCCFSSICVSVYLIIYYLSHFNDTRNLITSIIPKSVMNISEIQTPKFEIVLLTAILILTTMFTQASSDDHFEIIQDLFYEIRSIFYFFEFYLCWLCIFIFSIVNDNPSFIKFVLMVFFGFGQISIPNFRKCRYVFLIFNILYLCVQLGCDIFDVDNPSRHYYAVLKYIGFFFSRDGKPSKRQRNLSMLWQLACIFVGIISSMKYEKREKKEKFEKLLSTKIYRAIVAFLHYFLPVIVLGSLCISTCYNRSIFGWFTFIIMVFLTYKREILYKRSGLITLLFNLLFVIYYLLYLGFPSEIFHRSINVFKHVKNKNLTRDWLRYLGIYDIEVSSLIANCISAYAFSVFLNFHNIKVDYERYFNNLPYFLRSLIELFVSYIYELIMIVLSIIATNIHTLDGLFYFIITAVLLLLSFLFHYNKFRALLILAHATFIIIAYHLLSRMPIFTEIGIGHYIKELFNLPFQSVAKYRNFWTAIYCCERCCLHILHSDLYKRCFNAKLRRSAYRYIRSRKLKIINQLDQHILKNKDELINQRIKNVNNDNFDDVMHDLSSSFELLTKDGLEHASAAYFKQLESQESQNKRIEPPRNNNNNDDDDEVNESQDDDEEEEEEGEKKNKKKSTKKKFVNFLDILCRWFANQFIVVSAMTFNPNCEAGLNVYTLQSIIEVMKRELESYDRNKKSQISPTDSKFIKQLPPSFLFQYQSLADAIDFKIYTANEVYPLFSRYFFMFIRRISFFCLLLMIIVYIFSKPYILGFVILISFIFFFCSYYVPNTPYRFKVFMIIVIFILTLQCICKLDILAPKIIEDSRKINVERMKISPFKLFGIDSESSFVPEILLYIFTVFYIIDQRAWCELFTPNYYYTKFKKEIEDFPQNFSSGNQHESNIVKNLGMEIGRQHTTRVLKRNLESRGLIEGNHSLIMNIIDAITLLLLILFWTTWSKDKAGSLIESATMNYAFQIDVLFIFILIIHVVFMLFFDYCHIAKVLYPMIFVNLIWLSYTYCMSFFYIPVANRNYNKPSLYIFVFLRILASIVACHRIQKGKVVVEYQLLSFEKNWKSIIIKNNFILMCPFIFEVQSILMWMSRKTYVGLIDFMMILDFGMNLEILISQHFDPKSKGHPEKQKVFLVGGFIIFLFLVLLFGPLFFMTSGSGATSTNKPVSVTLKIGMTPFKPFYESTASISTVTKQQMQEIANNKSPYTNVIILNSNEDSSILRFQNNPPNYWFPNENEIENVVDIIEKSVDYVDICPYYLLEFTFESPTTNSNSQFISKYFKDDCITSKEDRKHLSQIIQREDTGTILSFKNMPLLYLIPTSDLMMDADEYTRMVNLTLRTFDSDHFELEPLNESEHVKMSFLLSDYLSVLIYSQPVSSDNLIGSLIQEKGGITGIYILIIVTFGVVIRNMATSQLDDLWMDKMEKPQKLYRIIVAINTFRAANDCENELITTETLLLLLRSKETCMKLTEDRNRDEIRRF</sequence>
<feature type="transmembrane region" description="Helical" evidence="2">
    <location>
        <begin position="836"/>
        <end position="855"/>
    </location>
</feature>
<keyword evidence="2" id="KW-0812">Transmembrane</keyword>
<feature type="transmembrane region" description="Helical" evidence="2">
    <location>
        <begin position="1529"/>
        <end position="1552"/>
    </location>
</feature>
<evidence type="ECO:0000313" key="4">
    <source>
        <dbReference type="EMBL" id="KAK8886611.1"/>
    </source>
</evidence>
<protein>
    <submittedName>
        <fullName evidence="4">Mechanosensitive ion channel activity protein</fullName>
    </submittedName>
</protein>
<keyword evidence="2" id="KW-0472">Membrane</keyword>
<feature type="transmembrane region" description="Helical" evidence="2">
    <location>
        <begin position="1810"/>
        <end position="1832"/>
    </location>
</feature>
<evidence type="ECO:0000256" key="1">
    <source>
        <dbReference type="SAM" id="MobiDB-lite"/>
    </source>
</evidence>
<keyword evidence="2" id="KW-1133">Transmembrane helix</keyword>
<feature type="transmembrane region" description="Helical" evidence="2">
    <location>
        <begin position="751"/>
        <end position="770"/>
    </location>
</feature>
<feature type="transmembrane region" description="Helical" evidence="2">
    <location>
        <begin position="1151"/>
        <end position="1167"/>
    </location>
</feature>
<feature type="transmembrane region" description="Helical" evidence="2">
    <location>
        <begin position="309"/>
        <end position="327"/>
    </location>
</feature>
<feature type="transmembrane region" description="Helical" evidence="2">
    <location>
        <begin position="1740"/>
        <end position="1759"/>
    </location>
</feature>
<accession>A0ABR2K742</accession>
<feature type="transmembrane region" description="Helical" evidence="2">
    <location>
        <begin position="581"/>
        <end position="599"/>
    </location>
</feature>
<proteinExistence type="predicted"/>
<feature type="transmembrane region" description="Helical" evidence="2">
    <location>
        <begin position="976"/>
        <end position="993"/>
    </location>
</feature>
<feature type="transmembrane region" description="Helical" evidence="2">
    <location>
        <begin position="264"/>
        <end position="284"/>
    </location>
</feature>